<dbReference type="SUPFAM" id="SSF52200">
    <property type="entry name" value="Toll/Interleukin receptor TIR domain"/>
    <property type="match status" value="1"/>
</dbReference>
<evidence type="ECO:0000313" key="7">
    <source>
        <dbReference type="Proteomes" id="UP000823674"/>
    </source>
</evidence>
<gene>
    <name evidence="6" type="primary">A09p026180.1_BraROA</name>
    <name evidence="6" type="ORF">IGI04_034998</name>
</gene>
<protein>
    <recommendedName>
        <fullName evidence="5">TIR domain-containing protein</fullName>
    </recommendedName>
</protein>
<dbReference type="InterPro" id="IPR036390">
    <property type="entry name" value="WH_DNA-bd_sf"/>
</dbReference>
<evidence type="ECO:0000256" key="1">
    <source>
        <dbReference type="ARBA" id="ARBA00022614"/>
    </source>
</evidence>
<dbReference type="PANTHER" id="PTHR11017">
    <property type="entry name" value="LEUCINE-RICH REPEAT-CONTAINING PROTEIN"/>
    <property type="match status" value="1"/>
</dbReference>
<dbReference type="InterPro" id="IPR002182">
    <property type="entry name" value="NB-ARC"/>
</dbReference>
<keyword evidence="1" id="KW-0433">Leucine-rich repeat</keyword>
<dbReference type="Proteomes" id="UP000823674">
    <property type="component" value="Chromosome A09"/>
</dbReference>
<keyword evidence="7" id="KW-1185">Reference proteome</keyword>
<evidence type="ECO:0000256" key="3">
    <source>
        <dbReference type="ARBA" id="ARBA00022821"/>
    </source>
</evidence>
<dbReference type="Gene3D" id="1.10.8.430">
    <property type="entry name" value="Helical domain of apoptotic protease-activating factors"/>
    <property type="match status" value="2"/>
</dbReference>
<dbReference type="EMBL" id="JADBGQ010000008">
    <property type="protein sequence ID" value="KAG5383528.1"/>
    <property type="molecule type" value="Genomic_DNA"/>
</dbReference>
<keyword evidence="3" id="KW-0611">Plant defense</keyword>
<dbReference type="InterPro" id="IPR027417">
    <property type="entry name" value="P-loop_NTPase"/>
</dbReference>
<keyword evidence="2" id="KW-0677">Repeat</keyword>
<dbReference type="InterPro" id="IPR058546">
    <property type="entry name" value="RPS4B/Roq1-like_LRR"/>
</dbReference>
<dbReference type="SUPFAM" id="SSF52058">
    <property type="entry name" value="L domain-like"/>
    <property type="match status" value="2"/>
</dbReference>
<comment type="caution">
    <text evidence="6">The sequence shown here is derived from an EMBL/GenBank/DDBJ whole genome shotgun (WGS) entry which is preliminary data.</text>
</comment>
<accession>A0ABQ7LAE5</accession>
<dbReference type="PROSITE" id="PS50104">
    <property type="entry name" value="TIR"/>
    <property type="match status" value="1"/>
</dbReference>
<dbReference type="SMART" id="SM00255">
    <property type="entry name" value="TIR"/>
    <property type="match status" value="1"/>
</dbReference>
<dbReference type="InterPro" id="IPR035897">
    <property type="entry name" value="Toll_tir_struct_dom_sf"/>
</dbReference>
<dbReference type="Gene3D" id="3.40.50.300">
    <property type="entry name" value="P-loop containing nucleotide triphosphate hydrolases"/>
    <property type="match status" value="2"/>
</dbReference>
<dbReference type="InterPro" id="IPR003593">
    <property type="entry name" value="AAA+_ATPase"/>
</dbReference>
<dbReference type="InterPro" id="IPR042197">
    <property type="entry name" value="Apaf_helical"/>
</dbReference>
<dbReference type="InterPro" id="IPR000157">
    <property type="entry name" value="TIR_dom"/>
</dbReference>
<evidence type="ECO:0000313" key="6">
    <source>
        <dbReference type="EMBL" id="KAG5383528.1"/>
    </source>
</evidence>
<evidence type="ECO:0000256" key="2">
    <source>
        <dbReference type="ARBA" id="ARBA00022737"/>
    </source>
</evidence>
<sequence>MIEEIANYILGKLNLSPPDEFDHFVGIEDHIRAVSSLLDLESEEVRMVGIWGPSGIGKTTIARSLFSRLSRWFQSSVFIDKIFISKCMEVYRGANVCDYNLKLHLQRAFLAEVLDKRDIKIDHIGAVEKMLRHRKTLIFIDDLDDQDVLDALAGRTQWFGSGSRIIVVTKDKHILRAHGIDHIYEVCLPSKDLALEIFCRSAFRRNSPPDGFMELASEVVFCAGNLPLGLDVLGSNLRGRDKEDWLDMLPRLQNGLDEKIDRTLRVSYDGLCNKKDKAIFRHISCLFNGQKVKDIKLLLGDSDLDVNIGLKNLVDKSLVHVRSDIVKMHSLVQVMGKEIVRRQSDKPGEREFLIDLKDICHVLKDNTGTNSVLGISLNMDETDELHVHENAFKRMENLRFLEVNSKSHYMLGKAGKLHLSQNFNFLPPSLKILCWFGYPMRSMPSKFHPENLVKLKMRKSMLEELWTGVVSLTCLKEIDLSRSENLKEIPDLSMAKNLETVSLMYCSSLLELPSSIQNLRRLRHLDMFSCTNLKTIPTGIYLKSLNFLGLCKCPRLRSFPEISKQHLPQTSIEESGSPSNLSLEVLHMTNLKREKLREGVHQLLTPFMRILFLSEISSLVELPSSLQNLNKLKFLDIRNCKNLETLPTGINLQSLEYLYLYGCSRLRSFPNISRNIKRLYLSYTSIEEVPSWIENFSRLEGLSMRNCNNLRRVSLNILKLKHLEMGDFSNCMALTEASWENSAKTTENIHSRLPEKAGSSLTDAYISMVQLNFFDCFNFDHKALFQQQTVLMQVILSGEEVPSYFPYRTTGTSLTNIPLSHISPSQPSLRFKACALCDVCFRFVDISGNHFDYVDSQPEFSTSKLGGHLVIFDCFFPSNKDIKPLADQLNYAHVDIQFGLVEEDDAVELKGCGILLPENGQSLGNRPCNPNILPIVCGGITINNAYMGGYETKDSQECGDRAVESSPDTLSHVCEADHEDHVANDGFHETEKVKKFYFADSYATILTQQQDSRRIARHSQDIAIEFQVYIIGEDVRKTFLSHFLKELDRKLITAFKDNEIERSRSLDPELRQAIKDSRIAVVIFSINYASSSWCLNELLEIVRCKEECAQMVIPVFYGLDPSHVRKQTGDFGKIFDKTCQNKTEDEIILWRKALTDVANILGYHSVTWDNEARMIDEIANDVLDHIRAMSSLLDLESEEVRMVGIWGPSGIGKTTIARALFSRLSRRFQSSVFVDKVFISKNMDVYRGANLGDYNMKLHLQRAFLAEVLDNRDIKIDHIGAVEKMLRHRKALIFIDDLDDQDVLDALAGKTQWFGSGSRIIVVTKDKHFLRAHGIDHIYEVCLPSKHLALEIFCQSAFRRNSPPDGFMELASEVVFCAGNLPLGLDVLGSNLQGRDKEDWLDMLPRLRTSLDRKIERTLRASYDGLNNKKDKAIFRHVACLFSGRKVDHIKLLLEDRNLDVNIGLKNLVDKSLIHERFNTVEMHSLLQEMGKEIVRAQSDEPGEREFLMDSKDIWNVLEDNAGTKRVLGIELIMDETDELHVHENAFKGMCNLRFLEIFGCNVVRLHLPKNFDYLPPSLRLLSWHGYPMRCMPSKFQPENLIKLVMRAGNLEKLWEGVASLTCLKEIDLTLSVNLKEIPDLSKAMNLERLCLDFCSSLLELPSSIRNLKKLRDLEMNFCTNLETIPTGIYLNSFEGFVLSGCSRLRRFPEILTNISESPSYLTLDVLNMTNLRSENLWEGVQQPFTTLMTRLQLSEIPSLVELPSSFQNLNKLKWLDIRNCINLETLPTGINLQSLEYLVLSGCSRLRSFPNISRNIQYLKLSFSAIEEVPWWVEKFSALKDLNMANCTNLRRISLNILKLKHLKVALFSNCGALTEANWDDSPSIVAIATDTIHSSLPDRYVSIAHLDFTGCFNLDHKDLFQQQTVFMRVCFRFIDISGNHFDYVDVQPEFSTSRLGGHLEDYELQLKGCGILFPENGQSMGNQPCNPNILPLVFGGNTSNNGYLGGHETVHSQEYGDSALESNPDNISHVLAADEDNVVNDGFHVADQSVETLRKSKRMRTT</sequence>
<dbReference type="Pfam" id="PF23282">
    <property type="entry name" value="WHD_ROQ1"/>
    <property type="match status" value="2"/>
</dbReference>
<dbReference type="Pfam" id="PF01582">
    <property type="entry name" value="TIR"/>
    <property type="match status" value="1"/>
</dbReference>
<dbReference type="InterPro" id="IPR032675">
    <property type="entry name" value="LRR_dom_sf"/>
</dbReference>
<evidence type="ECO:0000259" key="5">
    <source>
        <dbReference type="PROSITE" id="PS50104"/>
    </source>
</evidence>
<dbReference type="InterPro" id="IPR058192">
    <property type="entry name" value="WHD_ROQ1-like"/>
</dbReference>
<dbReference type="Pfam" id="PF07725">
    <property type="entry name" value="LRR_3"/>
    <property type="match status" value="1"/>
</dbReference>
<dbReference type="PRINTS" id="PR00364">
    <property type="entry name" value="DISEASERSIST"/>
</dbReference>
<reference evidence="6 7" key="1">
    <citation type="submission" date="2021-03" db="EMBL/GenBank/DDBJ databases">
        <authorList>
            <person name="King G.J."/>
            <person name="Bancroft I."/>
            <person name="Baten A."/>
            <person name="Bloomfield J."/>
            <person name="Borpatragohain P."/>
            <person name="He Z."/>
            <person name="Irish N."/>
            <person name="Irwin J."/>
            <person name="Liu K."/>
            <person name="Mauleon R.P."/>
            <person name="Moore J."/>
            <person name="Morris R."/>
            <person name="Ostergaard L."/>
            <person name="Wang B."/>
            <person name="Wells R."/>
        </authorList>
    </citation>
    <scope>NUCLEOTIDE SEQUENCE [LARGE SCALE GENOMIC DNA]</scope>
    <source>
        <strain evidence="6">R-o-18</strain>
        <tissue evidence="6">Leaf</tissue>
    </source>
</reference>
<dbReference type="Pfam" id="PF00931">
    <property type="entry name" value="NB-ARC"/>
    <property type="match status" value="2"/>
</dbReference>
<keyword evidence="4" id="KW-0520">NAD</keyword>
<dbReference type="PANTHER" id="PTHR11017:SF227">
    <property type="entry name" value="DISEASE RESISTANCE PROTEIN RPS6"/>
    <property type="match status" value="1"/>
</dbReference>
<evidence type="ECO:0000256" key="4">
    <source>
        <dbReference type="ARBA" id="ARBA00023027"/>
    </source>
</evidence>
<dbReference type="Gene3D" id="3.40.50.10140">
    <property type="entry name" value="Toll/interleukin-1 receptor homology (TIR) domain"/>
    <property type="match status" value="1"/>
</dbReference>
<dbReference type="InterPro" id="IPR044974">
    <property type="entry name" value="Disease_R_plants"/>
</dbReference>
<feature type="domain" description="TIR" evidence="5">
    <location>
        <begin position="1022"/>
        <end position="1186"/>
    </location>
</feature>
<dbReference type="SUPFAM" id="SSF52540">
    <property type="entry name" value="P-loop containing nucleoside triphosphate hydrolases"/>
    <property type="match status" value="2"/>
</dbReference>
<organism evidence="6 7">
    <name type="scientific">Brassica rapa subsp. trilocularis</name>
    <dbReference type="NCBI Taxonomy" id="1813537"/>
    <lineage>
        <taxon>Eukaryota</taxon>
        <taxon>Viridiplantae</taxon>
        <taxon>Streptophyta</taxon>
        <taxon>Embryophyta</taxon>
        <taxon>Tracheophyta</taxon>
        <taxon>Spermatophyta</taxon>
        <taxon>Magnoliopsida</taxon>
        <taxon>eudicotyledons</taxon>
        <taxon>Gunneridae</taxon>
        <taxon>Pentapetalae</taxon>
        <taxon>rosids</taxon>
        <taxon>malvids</taxon>
        <taxon>Brassicales</taxon>
        <taxon>Brassicaceae</taxon>
        <taxon>Brassiceae</taxon>
        <taxon>Brassica</taxon>
    </lineage>
</organism>
<dbReference type="InterPro" id="IPR011713">
    <property type="entry name" value="Leu-rich_rpt_3"/>
</dbReference>
<dbReference type="Gene3D" id="3.80.10.10">
    <property type="entry name" value="Ribonuclease Inhibitor"/>
    <property type="match status" value="5"/>
</dbReference>
<dbReference type="Pfam" id="PF23286">
    <property type="entry name" value="LRR_13"/>
    <property type="match status" value="1"/>
</dbReference>
<dbReference type="SMART" id="SM00382">
    <property type="entry name" value="AAA"/>
    <property type="match status" value="2"/>
</dbReference>
<dbReference type="SUPFAM" id="SSF46785">
    <property type="entry name" value="Winged helix' DNA-binding domain"/>
    <property type="match status" value="2"/>
</dbReference>
<proteinExistence type="predicted"/>
<name>A0ABQ7LAE5_BRACM</name>